<evidence type="ECO:0008006" key="3">
    <source>
        <dbReference type="Google" id="ProtNLM"/>
    </source>
</evidence>
<evidence type="ECO:0000313" key="1">
    <source>
        <dbReference type="EMBL" id="MFC5409298.1"/>
    </source>
</evidence>
<comment type="caution">
    <text evidence="1">The sequence shown here is derived from an EMBL/GenBank/DDBJ whole genome shotgun (WGS) entry which is preliminary data.</text>
</comment>
<accession>A0ABW0I9F6</accession>
<keyword evidence="2" id="KW-1185">Reference proteome</keyword>
<dbReference type="Proteomes" id="UP001596106">
    <property type="component" value="Unassembled WGS sequence"/>
</dbReference>
<evidence type="ECO:0000313" key="2">
    <source>
        <dbReference type="Proteomes" id="UP001596106"/>
    </source>
</evidence>
<name>A0ABW0I9F6_9BACT</name>
<dbReference type="EMBL" id="JBHSMA010000002">
    <property type="protein sequence ID" value="MFC5409298.1"/>
    <property type="molecule type" value="Genomic_DNA"/>
</dbReference>
<reference evidence="2" key="1">
    <citation type="journal article" date="2019" name="Int. J. Syst. Evol. Microbiol.">
        <title>The Global Catalogue of Microorganisms (GCM) 10K type strain sequencing project: providing services to taxonomists for standard genome sequencing and annotation.</title>
        <authorList>
            <consortium name="The Broad Institute Genomics Platform"/>
            <consortium name="The Broad Institute Genome Sequencing Center for Infectious Disease"/>
            <person name="Wu L."/>
            <person name="Ma J."/>
        </authorList>
    </citation>
    <scope>NUCLEOTIDE SEQUENCE [LARGE SCALE GENOMIC DNA]</scope>
    <source>
        <strain evidence="2">CCUG 55250</strain>
    </source>
</reference>
<organism evidence="1 2">
    <name type="scientific">Larkinella bovis</name>
    <dbReference type="NCBI Taxonomy" id="683041"/>
    <lineage>
        <taxon>Bacteria</taxon>
        <taxon>Pseudomonadati</taxon>
        <taxon>Bacteroidota</taxon>
        <taxon>Cytophagia</taxon>
        <taxon>Cytophagales</taxon>
        <taxon>Spirosomataceae</taxon>
        <taxon>Larkinella</taxon>
    </lineage>
</organism>
<gene>
    <name evidence="1" type="ORF">ACFPMF_08280</name>
</gene>
<sequence length="299" mass="32536">MITSAETPAADPPATDALQDQCLVELRNLLRTEKEWIKVHAAEFLLWVGEPEGVQVVYLNELQQFAAKPQYRIGIWRVLAQAAATPEEKKKWTDQIADAFTDPVGPDRIHAAETLAKLGISPTTLDADVTRRAIAGENRPLSLYTLWGASLSDAQTAASNRQKFMALALDRQEEAAPRRLGAFILRRLGGLTSSEWKQLAEAALSEPLSSGIQLNLVHAALVTASPSATRSEPYRLLRIKMLAAQQSGSVGDLMELAAALAEKGQPADVAVLTPLLKHDFADLRASAAYAILKIKKRSK</sequence>
<protein>
    <recommendedName>
        <fullName evidence="3">HEAT repeat domain-containing protein</fullName>
    </recommendedName>
</protein>
<proteinExistence type="predicted"/>